<proteinExistence type="predicted"/>
<dbReference type="Proteomes" id="UP000295554">
    <property type="component" value="Unassembled WGS sequence"/>
</dbReference>
<keyword evidence="3" id="KW-1185">Reference proteome</keyword>
<dbReference type="InterPro" id="IPR011059">
    <property type="entry name" value="Metal-dep_hydrolase_composite"/>
</dbReference>
<protein>
    <recommendedName>
        <fullName evidence="1">Amidohydrolase 3 domain-containing protein</fullName>
    </recommendedName>
</protein>
<feature type="domain" description="Amidohydrolase 3" evidence="1">
    <location>
        <begin position="42"/>
        <end position="470"/>
    </location>
</feature>
<dbReference type="AlphaFoldDB" id="A0A4R5LMY1"/>
<dbReference type="InterPro" id="IPR013108">
    <property type="entry name" value="Amidohydro_3"/>
</dbReference>
<accession>A0A4R5LMY1</accession>
<dbReference type="InterPro" id="IPR032466">
    <property type="entry name" value="Metal_Hydrolase"/>
</dbReference>
<evidence type="ECO:0000313" key="2">
    <source>
        <dbReference type="EMBL" id="TDG11304.1"/>
    </source>
</evidence>
<reference evidence="2 3" key="1">
    <citation type="submission" date="2019-03" db="EMBL/GenBank/DDBJ databases">
        <title>Seongchinamella monodicae gen. nov., sp. nov., a novel member of the Gammaproteobacteria isolated from a tidal mudflat of beach.</title>
        <authorList>
            <person name="Yang H.G."/>
            <person name="Kang J.W."/>
            <person name="Lee S.D."/>
        </authorList>
    </citation>
    <scope>NUCLEOTIDE SEQUENCE [LARGE SCALE GENOMIC DNA]</scope>
    <source>
        <strain evidence="2 3">GH4-78</strain>
    </source>
</reference>
<comment type="caution">
    <text evidence="2">The sequence shown here is derived from an EMBL/GenBank/DDBJ whole genome shotgun (WGS) entry which is preliminary data.</text>
</comment>
<dbReference type="PANTHER" id="PTHR22642">
    <property type="entry name" value="IMIDAZOLONEPROPIONASE"/>
    <property type="match status" value="1"/>
</dbReference>
<evidence type="ECO:0000259" key="1">
    <source>
        <dbReference type="Pfam" id="PF07969"/>
    </source>
</evidence>
<evidence type="ECO:0000313" key="3">
    <source>
        <dbReference type="Proteomes" id="UP000295554"/>
    </source>
</evidence>
<dbReference type="EMBL" id="SMSE01000007">
    <property type="protein sequence ID" value="TDG11304.1"/>
    <property type="molecule type" value="Genomic_DNA"/>
</dbReference>
<dbReference type="Gene3D" id="3.10.310.70">
    <property type="match status" value="1"/>
</dbReference>
<dbReference type="Gene3D" id="2.30.40.10">
    <property type="entry name" value="Urease, subunit C, domain 1"/>
    <property type="match status" value="1"/>
</dbReference>
<gene>
    <name evidence="2" type="ORF">E2F43_18790</name>
</gene>
<dbReference type="PANTHER" id="PTHR22642:SF2">
    <property type="entry name" value="PROTEIN LONG AFTER FAR-RED 3"/>
    <property type="match status" value="1"/>
</dbReference>
<dbReference type="SUPFAM" id="SSF51338">
    <property type="entry name" value="Composite domain of metallo-dependent hydrolases"/>
    <property type="match status" value="1"/>
</dbReference>
<dbReference type="Gene3D" id="3.20.20.140">
    <property type="entry name" value="Metal-dependent hydrolases"/>
    <property type="match status" value="2"/>
</dbReference>
<sequence>MDFLIKQCEIDDSGKRQDVRLTAGVIAEIGSVLAPRPGEALIPAHGGRLLPGLHDHHVHLASMAASLESIHCGPPTVTTQSCLARHLAAENNKADHGWLRGIGYHSSVAGDIDRYWLDEHIPDRPARIQHRGGRLWVLNSAGLEALGLLRKRSVPGIPAGVERTGGVTTGRLYESDAWLRTQLNSRPPPLHRVSRLLASYGVTGVTDTTPSNAGEMWRHFKSAGARGELMQDIRMMGSLELAGVAGSPEIQHGEYKIHLLEAQLPGFDTLCATILRAHQVGRTVAIHCVTLTELLFALACLEEVGSETGDRIEHASITSPETLAKIAQQGLRVVTQPHFVSERGAQYLRNVETGELPWLYRLRSFLEAGIPLAGGSDAPFGSPDPWASMAAAVHRTTSSGECITPHEALSPEQALRLFTSTPDSPGLDQRVVKTGSEASVCLLDCAWKLMRQNFSSDRVVATWSRGDMIYRASGDRFAPETAPGSSAI</sequence>
<organism evidence="2 3">
    <name type="scientific">Seongchinamella unica</name>
    <dbReference type="NCBI Taxonomy" id="2547392"/>
    <lineage>
        <taxon>Bacteria</taxon>
        <taxon>Pseudomonadati</taxon>
        <taxon>Pseudomonadota</taxon>
        <taxon>Gammaproteobacteria</taxon>
        <taxon>Cellvibrionales</taxon>
        <taxon>Halieaceae</taxon>
        <taxon>Seongchinamella</taxon>
    </lineage>
</organism>
<dbReference type="RefSeq" id="WP_133215638.1">
    <property type="nucleotide sequence ID" value="NZ_SMSE01000007.1"/>
</dbReference>
<name>A0A4R5LMY1_9GAMM</name>
<dbReference type="Pfam" id="PF07969">
    <property type="entry name" value="Amidohydro_3"/>
    <property type="match status" value="1"/>
</dbReference>
<dbReference type="OrthoDB" id="9031471at2"/>
<dbReference type="GO" id="GO:0016810">
    <property type="term" value="F:hydrolase activity, acting on carbon-nitrogen (but not peptide) bonds"/>
    <property type="evidence" value="ECO:0007669"/>
    <property type="project" value="InterPro"/>
</dbReference>
<dbReference type="SUPFAM" id="SSF51556">
    <property type="entry name" value="Metallo-dependent hydrolases"/>
    <property type="match status" value="1"/>
</dbReference>